<dbReference type="PANTHER" id="PTHR42801">
    <property type="entry name" value="THIOREDOXIN-DEPENDENT PEROXIDE REDUCTASE"/>
    <property type="match status" value="1"/>
</dbReference>
<evidence type="ECO:0000256" key="10">
    <source>
        <dbReference type="ARBA" id="ARBA00042639"/>
    </source>
</evidence>
<evidence type="ECO:0000259" key="12">
    <source>
        <dbReference type="PROSITE" id="PS51352"/>
    </source>
</evidence>
<evidence type="ECO:0000256" key="3">
    <source>
        <dbReference type="ARBA" id="ARBA00022559"/>
    </source>
</evidence>
<dbReference type="Gene3D" id="3.40.30.10">
    <property type="entry name" value="Glutaredoxin"/>
    <property type="match status" value="1"/>
</dbReference>
<dbReference type="EMBL" id="CP008849">
    <property type="protein sequence ID" value="AIF98236.1"/>
    <property type="molecule type" value="Genomic_DNA"/>
</dbReference>
<comment type="similarity">
    <text evidence="9">Belongs to the peroxiredoxin family. BCP/PrxQ subfamily.</text>
</comment>
<dbReference type="PROSITE" id="PS51352">
    <property type="entry name" value="THIOREDOXIN_2"/>
    <property type="match status" value="1"/>
</dbReference>
<dbReference type="PANTHER" id="PTHR42801:SF7">
    <property type="entry name" value="SLL1159 PROTEIN"/>
    <property type="match status" value="1"/>
</dbReference>
<keyword evidence="14" id="KW-1185">Reference proteome</keyword>
<evidence type="ECO:0000256" key="7">
    <source>
        <dbReference type="ARBA" id="ARBA00023284"/>
    </source>
</evidence>
<dbReference type="InterPro" id="IPR000866">
    <property type="entry name" value="AhpC/TSA"/>
</dbReference>
<evidence type="ECO:0000313" key="13">
    <source>
        <dbReference type="EMBL" id="AIF98236.1"/>
    </source>
</evidence>
<evidence type="ECO:0000256" key="5">
    <source>
        <dbReference type="ARBA" id="ARBA00023002"/>
    </source>
</evidence>
<dbReference type="InterPro" id="IPR013766">
    <property type="entry name" value="Thioredoxin_domain"/>
</dbReference>
<name>A0A075NXI9_9ALTE</name>
<reference evidence="13 14" key="1">
    <citation type="submission" date="2014-06" db="EMBL/GenBank/DDBJ databases">
        <title>Genomes of Alteromonas australica, a world apart.</title>
        <authorList>
            <person name="Gonzaga A."/>
            <person name="Lopez-Perez M."/>
            <person name="Rodriguez-Valera F."/>
        </authorList>
    </citation>
    <scope>NUCLEOTIDE SEQUENCE [LARGE SCALE GENOMIC DNA]</scope>
    <source>
        <strain evidence="13 14">H 17</strain>
    </source>
</reference>
<evidence type="ECO:0000256" key="11">
    <source>
        <dbReference type="ARBA" id="ARBA00049091"/>
    </source>
</evidence>
<dbReference type="Pfam" id="PF00578">
    <property type="entry name" value="AhpC-TSA"/>
    <property type="match status" value="1"/>
</dbReference>
<comment type="function">
    <text evidence="1">Thiol-specific peroxidase that catalyzes the reduction of hydrogen peroxide and organic hydroperoxides to water and alcohols, respectively. Plays a role in cell protection against oxidative stress by detoxifying peroxides and as sensor of hydrogen peroxide-mediated signaling events.</text>
</comment>
<dbReference type="AlphaFoldDB" id="A0A075NXI9"/>
<dbReference type="InterPro" id="IPR036249">
    <property type="entry name" value="Thioredoxin-like_sf"/>
</dbReference>
<accession>A0A075NXI9</accession>
<dbReference type="GO" id="GO:0005737">
    <property type="term" value="C:cytoplasm"/>
    <property type="evidence" value="ECO:0007669"/>
    <property type="project" value="TreeGrafter"/>
</dbReference>
<evidence type="ECO:0000256" key="8">
    <source>
        <dbReference type="ARBA" id="ARBA00032824"/>
    </source>
</evidence>
<dbReference type="GO" id="GO:0034599">
    <property type="term" value="P:cellular response to oxidative stress"/>
    <property type="evidence" value="ECO:0007669"/>
    <property type="project" value="TreeGrafter"/>
</dbReference>
<dbReference type="CDD" id="cd02970">
    <property type="entry name" value="PRX_like2"/>
    <property type="match status" value="1"/>
</dbReference>
<dbReference type="GO" id="GO:0008379">
    <property type="term" value="F:thioredoxin peroxidase activity"/>
    <property type="evidence" value="ECO:0007669"/>
    <property type="project" value="TreeGrafter"/>
</dbReference>
<evidence type="ECO:0000256" key="2">
    <source>
        <dbReference type="ARBA" id="ARBA00013017"/>
    </source>
</evidence>
<evidence type="ECO:0000256" key="6">
    <source>
        <dbReference type="ARBA" id="ARBA00023157"/>
    </source>
</evidence>
<keyword evidence="6" id="KW-1015">Disulfide bond</keyword>
<evidence type="ECO:0000256" key="4">
    <source>
        <dbReference type="ARBA" id="ARBA00022862"/>
    </source>
</evidence>
<keyword evidence="4" id="KW-0049">Antioxidant</keyword>
<protein>
    <recommendedName>
        <fullName evidence="2">thioredoxin-dependent peroxiredoxin</fullName>
        <ecNumber evidence="2">1.11.1.24</ecNumber>
    </recommendedName>
    <alternativeName>
        <fullName evidence="8">Thioredoxin peroxidase</fullName>
    </alternativeName>
    <alternativeName>
        <fullName evidence="10">Thioredoxin-dependent peroxiredoxin Bcp</fullName>
    </alternativeName>
</protein>
<keyword evidence="7" id="KW-0676">Redox-active center</keyword>
<dbReference type="RefSeq" id="WP_044056428.1">
    <property type="nucleotide sequence ID" value="NZ_CBCSKJ010000001.1"/>
</dbReference>
<dbReference type="InterPro" id="IPR050924">
    <property type="entry name" value="Peroxiredoxin_BCP/PrxQ"/>
</dbReference>
<dbReference type="KEGG" id="aal:EP13_05690"/>
<proteinExistence type="inferred from homology"/>
<dbReference type="GO" id="GO:0045454">
    <property type="term" value="P:cell redox homeostasis"/>
    <property type="evidence" value="ECO:0007669"/>
    <property type="project" value="TreeGrafter"/>
</dbReference>
<sequence>MTSLKAQTQAKVEAGRKNNPDFMAGVDKEIANSKALQQGESALKVGEKAPLFTLPSPADDKVSLSDCLSKGPVVLTFYRGSWCPYCNLQLNALKQRMNEITALGATLIAISPERPDGTLSKEEMSTLPFTVLSDQGADVAASYGVAWQVPDFLLEHMRVDRGLDLQEINNGNATILPIPATFILNKSGEIIWRYVDVDYRTRSEPDDIIKALKAL</sequence>
<gene>
    <name evidence="13" type="ORF">EP13_05690</name>
</gene>
<evidence type="ECO:0000256" key="9">
    <source>
        <dbReference type="ARBA" id="ARBA00038489"/>
    </source>
</evidence>
<evidence type="ECO:0000256" key="1">
    <source>
        <dbReference type="ARBA" id="ARBA00003330"/>
    </source>
</evidence>
<comment type="catalytic activity">
    <reaction evidence="11">
        <text>a hydroperoxide + [thioredoxin]-dithiol = an alcohol + [thioredoxin]-disulfide + H2O</text>
        <dbReference type="Rhea" id="RHEA:62620"/>
        <dbReference type="Rhea" id="RHEA-COMP:10698"/>
        <dbReference type="Rhea" id="RHEA-COMP:10700"/>
        <dbReference type="ChEBI" id="CHEBI:15377"/>
        <dbReference type="ChEBI" id="CHEBI:29950"/>
        <dbReference type="ChEBI" id="CHEBI:30879"/>
        <dbReference type="ChEBI" id="CHEBI:35924"/>
        <dbReference type="ChEBI" id="CHEBI:50058"/>
        <dbReference type="EC" id="1.11.1.24"/>
    </reaction>
</comment>
<organism evidence="13 14">
    <name type="scientific">Alteromonas australica</name>
    <dbReference type="NCBI Taxonomy" id="589873"/>
    <lineage>
        <taxon>Bacteria</taxon>
        <taxon>Pseudomonadati</taxon>
        <taxon>Pseudomonadota</taxon>
        <taxon>Gammaproteobacteria</taxon>
        <taxon>Alteromonadales</taxon>
        <taxon>Alteromonadaceae</taxon>
        <taxon>Alteromonas/Salinimonas group</taxon>
        <taxon>Alteromonas</taxon>
    </lineage>
</organism>
<dbReference type="EC" id="1.11.1.24" evidence="2"/>
<keyword evidence="5" id="KW-0560">Oxidoreductase</keyword>
<dbReference type="SUPFAM" id="SSF52833">
    <property type="entry name" value="Thioredoxin-like"/>
    <property type="match status" value="1"/>
</dbReference>
<dbReference type="GeneID" id="78254421"/>
<dbReference type="Proteomes" id="UP000056090">
    <property type="component" value="Chromosome"/>
</dbReference>
<keyword evidence="3" id="KW-0575">Peroxidase</keyword>
<dbReference type="eggNOG" id="COG1225">
    <property type="taxonomic scope" value="Bacteria"/>
</dbReference>
<evidence type="ECO:0000313" key="14">
    <source>
        <dbReference type="Proteomes" id="UP000056090"/>
    </source>
</evidence>
<feature type="domain" description="Thioredoxin" evidence="12">
    <location>
        <begin position="43"/>
        <end position="215"/>
    </location>
</feature>